<dbReference type="STRING" id="1758689.SGUI_3146"/>
<evidence type="ECO:0000256" key="1">
    <source>
        <dbReference type="SAM" id="MobiDB-lite"/>
    </source>
</evidence>
<gene>
    <name evidence="2" type="ORF">SGUI_3146</name>
</gene>
<sequence length="73" mass="8662">MSTRADLAWWQKLLVALKLWRPEHRTDHHAKKEMERPEMPPVTGAYGNRVVTATRRRLVPQRRDDRPITSTMD</sequence>
<reference evidence="2 3" key="1">
    <citation type="submission" date="2016-03" db="EMBL/GenBank/DDBJ databases">
        <title>Shallow-sea hydrothermal system.</title>
        <authorList>
            <person name="Tang K."/>
        </authorList>
    </citation>
    <scope>NUCLEOTIDE SEQUENCE [LARGE SCALE GENOMIC DNA]</scope>
    <source>
        <strain evidence="2 3">JLT9</strain>
    </source>
</reference>
<evidence type="ECO:0000313" key="3">
    <source>
        <dbReference type="Proteomes" id="UP000092482"/>
    </source>
</evidence>
<evidence type="ECO:0000313" key="2">
    <source>
        <dbReference type="EMBL" id="ANS80542.1"/>
    </source>
</evidence>
<dbReference type="Proteomes" id="UP000092482">
    <property type="component" value="Chromosome"/>
</dbReference>
<dbReference type="RefSeq" id="WP_066641949.1">
    <property type="nucleotide sequence ID" value="NZ_CP014989.1"/>
</dbReference>
<accession>A0A1B1NGJ4</accession>
<protein>
    <submittedName>
        <fullName evidence="2">Uncharacterized protein</fullName>
    </submittedName>
</protein>
<dbReference type="KEGG" id="serj:SGUI_3146"/>
<feature type="compositionally biased region" description="Basic and acidic residues" evidence="1">
    <location>
        <begin position="27"/>
        <end position="38"/>
    </location>
</feature>
<keyword evidence="3" id="KW-1185">Reference proteome</keyword>
<dbReference type="AlphaFoldDB" id="A0A1B1NGJ4"/>
<dbReference type="EMBL" id="CP014989">
    <property type="protein sequence ID" value="ANS80542.1"/>
    <property type="molecule type" value="Genomic_DNA"/>
</dbReference>
<feature type="region of interest" description="Disordered" evidence="1">
    <location>
        <begin position="27"/>
        <end position="73"/>
    </location>
</feature>
<dbReference type="OrthoDB" id="4868650at2"/>
<name>A0A1B1NGJ4_9MICO</name>
<organism evidence="2 3">
    <name type="scientific">Serinicoccus hydrothermalis</name>
    <dbReference type="NCBI Taxonomy" id="1758689"/>
    <lineage>
        <taxon>Bacteria</taxon>
        <taxon>Bacillati</taxon>
        <taxon>Actinomycetota</taxon>
        <taxon>Actinomycetes</taxon>
        <taxon>Micrococcales</taxon>
        <taxon>Ornithinimicrobiaceae</taxon>
        <taxon>Serinicoccus</taxon>
    </lineage>
</organism>
<proteinExistence type="predicted"/>